<proteinExistence type="predicted"/>
<dbReference type="Proteomes" id="UP000001817">
    <property type="component" value="Chromosome 1"/>
</dbReference>
<keyword evidence="3" id="KW-1185">Reference proteome</keyword>
<dbReference type="AlphaFoldDB" id="Q142U9"/>
<organism evidence="2 3">
    <name type="scientific">Paraburkholderia xenovorans (strain LB400)</name>
    <dbReference type="NCBI Taxonomy" id="266265"/>
    <lineage>
        <taxon>Bacteria</taxon>
        <taxon>Pseudomonadati</taxon>
        <taxon>Pseudomonadota</taxon>
        <taxon>Betaproteobacteria</taxon>
        <taxon>Burkholderiales</taxon>
        <taxon>Burkholderiaceae</taxon>
        <taxon>Paraburkholderia</taxon>
    </lineage>
</organism>
<protein>
    <submittedName>
        <fullName evidence="2">Uncharacterized protein</fullName>
    </submittedName>
</protein>
<dbReference type="KEGG" id="bxe:Bxe_A3343"/>
<reference evidence="2 3" key="1">
    <citation type="journal article" date="2006" name="Proc. Natl. Acad. Sci. U.S.A.">
        <title>Burkholderia xenovorans LB400 harbors a multi-replicon, 9.73-Mbp genome shaped for versatility.</title>
        <authorList>
            <person name="Chain P.S."/>
            <person name="Denef V.J."/>
            <person name="Konstantinidis K.T."/>
            <person name="Vergez L.M."/>
            <person name="Agullo L."/>
            <person name="Reyes V.L."/>
            <person name="Hauser L."/>
            <person name="Cordova M."/>
            <person name="Gomez L."/>
            <person name="Gonzalez M."/>
            <person name="Land M."/>
            <person name="Lao V."/>
            <person name="Larimer F."/>
            <person name="LiPuma J.J."/>
            <person name="Mahenthiralingam E."/>
            <person name="Malfatti S.A."/>
            <person name="Marx C.J."/>
            <person name="Parnell J.J."/>
            <person name="Ramette A."/>
            <person name="Richardson P."/>
            <person name="Seeger M."/>
            <person name="Smith D."/>
            <person name="Spilker T."/>
            <person name="Sul W.J."/>
            <person name="Tsoi T.V."/>
            <person name="Ulrich L.E."/>
            <person name="Zhulin I.B."/>
            <person name="Tiedje J.M."/>
        </authorList>
    </citation>
    <scope>NUCLEOTIDE SEQUENCE [LARGE SCALE GENOMIC DNA]</scope>
    <source>
        <strain evidence="2 3">LB400</strain>
    </source>
</reference>
<feature type="region of interest" description="Disordered" evidence="1">
    <location>
        <begin position="67"/>
        <end position="98"/>
    </location>
</feature>
<gene>
    <name evidence="2" type="ORF">Bxe_A3343</name>
</gene>
<evidence type="ECO:0000313" key="2">
    <source>
        <dbReference type="EMBL" id="ABE29640.1"/>
    </source>
</evidence>
<dbReference type="EMBL" id="CP000270">
    <property type="protein sequence ID" value="ABE29640.1"/>
    <property type="molecule type" value="Genomic_DNA"/>
</dbReference>
<evidence type="ECO:0000313" key="3">
    <source>
        <dbReference type="Proteomes" id="UP000001817"/>
    </source>
</evidence>
<evidence type="ECO:0000256" key="1">
    <source>
        <dbReference type="SAM" id="MobiDB-lite"/>
    </source>
</evidence>
<accession>Q142U9</accession>
<sequence length="98" mass="10785">MLPFLPKVAQYKPDSLGVSVGISPEVSLSRRTPSPPCRSKLDLSRSKLILGITLPSIGVRFHHAARAQKYSDQSRPGHSASPKKKPFSVLKVISEHER</sequence>
<name>Q142U9_PARXL</name>